<dbReference type="PANTHER" id="PTHR36699">
    <property type="entry name" value="LD-TRANSPEPTIDASE"/>
    <property type="match status" value="1"/>
</dbReference>
<gene>
    <name evidence="10" type="ORF">DXH78_03915</name>
</gene>
<comment type="caution">
    <text evidence="10">The sequence shown here is derived from an EMBL/GenBank/DDBJ whole genome shotgun (WGS) entry which is preliminary data.</text>
</comment>
<keyword evidence="3" id="KW-0808">Transferase</keyword>
<evidence type="ECO:0000256" key="1">
    <source>
        <dbReference type="ARBA" id="ARBA00004752"/>
    </source>
</evidence>
<dbReference type="GO" id="GO:0008360">
    <property type="term" value="P:regulation of cell shape"/>
    <property type="evidence" value="ECO:0007669"/>
    <property type="project" value="UniProtKB-UniRule"/>
</dbReference>
<feature type="compositionally biased region" description="Low complexity" evidence="8">
    <location>
        <begin position="457"/>
        <end position="468"/>
    </location>
</feature>
<dbReference type="GO" id="GO:0071555">
    <property type="term" value="P:cell wall organization"/>
    <property type="evidence" value="ECO:0007669"/>
    <property type="project" value="UniProtKB-UniRule"/>
</dbReference>
<keyword evidence="4 7" id="KW-0133">Cell shape</keyword>
<feature type="region of interest" description="Disordered" evidence="8">
    <location>
        <begin position="414"/>
        <end position="468"/>
    </location>
</feature>
<name>A0A371B879_9BRAD</name>
<evidence type="ECO:0000256" key="5">
    <source>
        <dbReference type="ARBA" id="ARBA00022984"/>
    </source>
</evidence>
<keyword evidence="6 7" id="KW-0961">Cell wall biogenesis/degradation</keyword>
<dbReference type="Proteomes" id="UP000263993">
    <property type="component" value="Unassembled WGS sequence"/>
</dbReference>
<protein>
    <recommendedName>
        <fullName evidence="9">L,D-TPase catalytic domain-containing protein</fullName>
    </recommendedName>
</protein>
<evidence type="ECO:0000256" key="7">
    <source>
        <dbReference type="PROSITE-ProRule" id="PRU01373"/>
    </source>
</evidence>
<sequence length="523" mass="55538">MDNDSVTGALPPGEYRVLRARTVRAVLASAAVVAAIALAGCNADMVPNGRAQAPLSEKMLSEITAKNMDKESPILVRIFKEESELEVWKQTRDGEYALLKSYPVCRWSGDLGPKKKEGDRQAPEGFYTITPGQMNPNSSYYLAFNTGFPNAYDRSHGYTGSELMVHGDCSSRGCYAMTDEQIQEIYALARESFFGGQKAFQLQAFPFRMTALNMAKHRNSPHFAFWKMLKEGYDNFEASKQEPKVAVCEKKYVFDPAATDDKPLKFNAAGKCPVYQLDQNIADAVLDHRRKEQVQMAQYIAQGVATATPRHGIDGGMNPVFAEKLGAQDGYDSKGRPIQVAAAPGSLPRGDDKPAPATIVSVPRAPQTQPEPAQVQLASVPVPQPAPLPKAGEAPVQSASIGGLIGNLFGNSGTADTSAQVQVPPPAPSNAAPAARTTARPLTRTANVAPVSPPAKPKAVAAAPAAASPRVAQAEPSAAAAEPAPQLRTAFSAQPANSGGVLTGAQPVMPVGSFDQRWSGGVR</sequence>
<proteinExistence type="inferred from homology"/>
<organism evidence="10 11">
    <name type="scientific">Undibacter mobilis</name>
    <dbReference type="NCBI Taxonomy" id="2292256"/>
    <lineage>
        <taxon>Bacteria</taxon>
        <taxon>Pseudomonadati</taxon>
        <taxon>Pseudomonadota</taxon>
        <taxon>Alphaproteobacteria</taxon>
        <taxon>Hyphomicrobiales</taxon>
        <taxon>Nitrobacteraceae</taxon>
        <taxon>Undibacter</taxon>
    </lineage>
</organism>
<evidence type="ECO:0000313" key="11">
    <source>
        <dbReference type="Proteomes" id="UP000263993"/>
    </source>
</evidence>
<keyword evidence="11" id="KW-1185">Reference proteome</keyword>
<keyword evidence="5 7" id="KW-0573">Peptidoglycan synthesis</keyword>
<dbReference type="GO" id="GO:0004180">
    <property type="term" value="F:carboxypeptidase activity"/>
    <property type="evidence" value="ECO:0007669"/>
    <property type="project" value="UniProtKB-ARBA"/>
</dbReference>
<dbReference type="PANTHER" id="PTHR36699:SF1">
    <property type="entry name" value="L,D-TRANSPEPTIDASE YAFK-RELATED"/>
    <property type="match status" value="1"/>
</dbReference>
<dbReference type="Pfam" id="PF03734">
    <property type="entry name" value="YkuD"/>
    <property type="match status" value="1"/>
</dbReference>
<dbReference type="GO" id="GO:0016740">
    <property type="term" value="F:transferase activity"/>
    <property type="evidence" value="ECO:0007669"/>
    <property type="project" value="UniProtKB-KW"/>
</dbReference>
<dbReference type="PROSITE" id="PS52029">
    <property type="entry name" value="LD_TPASE"/>
    <property type="match status" value="1"/>
</dbReference>
<evidence type="ECO:0000256" key="6">
    <source>
        <dbReference type="ARBA" id="ARBA00023316"/>
    </source>
</evidence>
<feature type="region of interest" description="Disordered" evidence="8">
    <location>
        <begin position="498"/>
        <end position="523"/>
    </location>
</feature>
<dbReference type="InterPro" id="IPR038063">
    <property type="entry name" value="Transpep_catalytic_dom"/>
</dbReference>
<dbReference type="SUPFAM" id="SSF141523">
    <property type="entry name" value="L,D-transpeptidase catalytic domain-like"/>
    <property type="match status" value="1"/>
</dbReference>
<reference evidence="11" key="1">
    <citation type="submission" date="2018-08" db="EMBL/GenBank/DDBJ databases">
        <authorList>
            <person name="Kim S.-J."/>
            <person name="Jung G.-Y."/>
        </authorList>
    </citation>
    <scope>NUCLEOTIDE SEQUENCE [LARGE SCALE GENOMIC DNA]</scope>
    <source>
        <strain evidence="11">GY_H</strain>
    </source>
</reference>
<accession>A0A371B879</accession>
<dbReference type="EMBL" id="QRGO01000001">
    <property type="protein sequence ID" value="RDV03805.1"/>
    <property type="molecule type" value="Genomic_DNA"/>
</dbReference>
<evidence type="ECO:0000256" key="4">
    <source>
        <dbReference type="ARBA" id="ARBA00022960"/>
    </source>
</evidence>
<dbReference type="CDD" id="cd16913">
    <property type="entry name" value="YkuD_like"/>
    <property type="match status" value="1"/>
</dbReference>
<dbReference type="UniPathway" id="UPA00219"/>
<evidence type="ECO:0000256" key="3">
    <source>
        <dbReference type="ARBA" id="ARBA00022679"/>
    </source>
</evidence>
<evidence type="ECO:0000259" key="9">
    <source>
        <dbReference type="PROSITE" id="PS52029"/>
    </source>
</evidence>
<dbReference type="InterPro" id="IPR005490">
    <property type="entry name" value="LD_TPept_cat_dom"/>
</dbReference>
<dbReference type="OrthoDB" id="9809748at2"/>
<feature type="active site" description="Nucleophile" evidence="7">
    <location>
        <position position="174"/>
    </location>
</feature>
<evidence type="ECO:0000313" key="10">
    <source>
        <dbReference type="EMBL" id="RDV03805.1"/>
    </source>
</evidence>
<feature type="compositionally biased region" description="Low complexity" evidence="8">
    <location>
        <begin position="429"/>
        <end position="450"/>
    </location>
</feature>
<feature type="region of interest" description="Disordered" evidence="8">
    <location>
        <begin position="332"/>
        <end position="358"/>
    </location>
</feature>
<dbReference type="AlphaFoldDB" id="A0A371B879"/>
<feature type="domain" description="L,D-TPase catalytic" evidence="9">
    <location>
        <begin position="74"/>
        <end position="205"/>
    </location>
</feature>
<evidence type="ECO:0000256" key="2">
    <source>
        <dbReference type="ARBA" id="ARBA00005992"/>
    </source>
</evidence>
<comment type="similarity">
    <text evidence="2">Belongs to the YkuD family.</text>
</comment>
<comment type="pathway">
    <text evidence="1 7">Cell wall biogenesis; peptidoglycan biosynthesis.</text>
</comment>
<dbReference type="GO" id="GO:0009252">
    <property type="term" value="P:peptidoglycan biosynthetic process"/>
    <property type="evidence" value="ECO:0007669"/>
    <property type="project" value="UniProtKB-UniPathway"/>
</dbReference>
<feature type="active site" description="Proton donor/acceptor" evidence="7">
    <location>
        <position position="166"/>
    </location>
</feature>
<evidence type="ECO:0000256" key="8">
    <source>
        <dbReference type="SAM" id="MobiDB-lite"/>
    </source>
</evidence>